<keyword evidence="2" id="KW-1185">Reference proteome</keyword>
<gene>
    <name evidence="1" type="ORF">ASCRUDRAFT_10611</name>
</gene>
<evidence type="ECO:0000313" key="1">
    <source>
        <dbReference type="EMBL" id="ODV58006.1"/>
    </source>
</evidence>
<dbReference type="RefSeq" id="XP_020044313.1">
    <property type="nucleotide sequence ID" value="XM_020188643.1"/>
</dbReference>
<name>A0A1D2V8K0_9ASCO</name>
<dbReference type="AlphaFoldDB" id="A0A1D2V8K0"/>
<protein>
    <submittedName>
        <fullName evidence="1">Uncharacterized protein</fullName>
    </submittedName>
</protein>
<dbReference type="Proteomes" id="UP000095038">
    <property type="component" value="Unassembled WGS sequence"/>
</dbReference>
<proteinExistence type="predicted"/>
<organism evidence="1 2">
    <name type="scientific">Ascoidea rubescens DSM 1968</name>
    <dbReference type="NCBI Taxonomy" id="1344418"/>
    <lineage>
        <taxon>Eukaryota</taxon>
        <taxon>Fungi</taxon>
        <taxon>Dikarya</taxon>
        <taxon>Ascomycota</taxon>
        <taxon>Saccharomycotina</taxon>
        <taxon>Saccharomycetes</taxon>
        <taxon>Ascoideaceae</taxon>
        <taxon>Ascoidea</taxon>
    </lineage>
</organism>
<dbReference type="EMBL" id="KV454496">
    <property type="protein sequence ID" value="ODV58006.1"/>
    <property type="molecule type" value="Genomic_DNA"/>
</dbReference>
<accession>A0A1D2V8K0</accession>
<sequence>MQLVLADQLNLPGEKDDNFLVVGSSVKDKQCDEKLLFNEIPTQIRGDSSIDAYTSSTKFDTLRVMVLLAAIQNIKEAVDRENALLMDIGVANDMASQKLFLESVIERTNNGYFISSTDFIDQTE</sequence>
<dbReference type="GeneID" id="30962279"/>
<reference evidence="2" key="1">
    <citation type="submission" date="2016-05" db="EMBL/GenBank/DDBJ databases">
        <title>Comparative genomics of biotechnologically important yeasts.</title>
        <authorList>
            <consortium name="DOE Joint Genome Institute"/>
            <person name="Riley R."/>
            <person name="Haridas S."/>
            <person name="Wolfe K.H."/>
            <person name="Lopes M.R."/>
            <person name="Hittinger C.T."/>
            <person name="Goker M."/>
            <person name="Salamov A."/>
            <person name="Wisecaver J."/>
            <person name="Long T.M."/>
            <person name="Aerts A.L."/>
            <person name="Barry K."/>
            <person name="Choi C."/>
            <person name="Clum A."/>
            <person name="Coughlan A.Y."/>
            <person name="Deshpande S."/>
            <person name="Douglass A.P."/>
            <person name="Hanson S.J."/>
            <person name="Klenk H.-P."/>
            <person name="Labutti K."/>
            <person name="Lapidus A."/>
            <person name="Lindquist E."/>
            <person name="Lipzen A."/>
            <person name="Meier-Kolthoff J.P."/>
            <person name="Ohm R.A."/>
            <person name="Otillar R.P."/>
            <person name="Pangilinan J."/>
            <person name="Peng Y."/>
            <person name="Rokas A."/>
            <person name="Rosa C.A."/>
            <person name="Scheuner C."/>
            <person name="Sibirny A.A."/>
            <person name="Slot J.C."/>
            <person name="Stielow J.B."/>
            <person name="Sun H."/>
            <person name="Kurtzman C.P."/>
            <person name="Blackwell M."/>
            <person name="Grigoriev I.V."/>
            <person name="Jeffries T.W."/>
        </authorList>
    </citation>
    <scope>NUCLEOTIDE SEQUENCE [LARGE SCALE GENOMIC DNA]</scope>
    <source>
        <strain evidence="2">DSM 1968</strain>
    </source>
</reference>
<evidence type="ECO:0000313" key="2">
    <source>
        <dbReference type="Proteomes" id="UP000095038"/>
    </source>
</evidence>
<dbReference type="InParanoid" id="A0A1D2V8K0"/>